<organism evidence="2 3">
    <name type="scientific">Mycena belliarum</name>
    <dbReference type="NCBI Taxonomy" id="1033014"/>
    <lineage>
        <taxon>Eukaryota</taxon>
        <taxon>Fungi</taxon>
        <taxon>Dikarya</taxon>
        <taxon>Basidiomycota</taxon>
        <taxon>Agaricomycotina</taxon>
        <taxon>Agaricomycetes</taxon>
        <taxon>Agaricomycetidae</taxon>
        <taxon>Agaricales</taxon>
        <taxon>Marasmiineae</taxon>
        <taxon>Mycenaceae</taxon>
        <taxon>Mycena</taxon>
    </lineage>
</organism>
<protein>
    <submittedName>
        <fullName evidence="2">Uncharacterized protein</fullName>
    </submittedName>
</protein>
<feature type="region of interest" description="Disordered" evidence="1">
    <location>
        <begin position="1"/>
        <end position="30"/>
    </location>
</feature>
<reference evidence="2" key="1">
    <citation type="submission" date="2023-03" db="EMBL/GenBank/DDBJ databases">
        <title>Massive genome expansion in bonnet fungi (Mycena s.s.) driven by repeated elements and novel gene families across ecological guilds.</title>
        <authorList>
            <consortium name="Lawrence Berkeley National Laboratory"/>
            <person name="Harder C.B."/>
            <person name="Miyauchi S."/>
            <person name="Viragh M."/>
            <person name="Kuo A."/>
            <person name="Thoen E."/>
            <person name="Andreopoulos B."/>
            <person name="Lu D."/>
            <person name="Skrede I."/>
            <person name="Drula E."/>
            <person name="Henrissat B."/>
            <person name="Morin E."/>
            <person name="Kohler A."/>
            <person name="Barry K."/>
            <person name="LaButti K."/>
            <person name="Morin E."/>
            <person name="Salamov A."/>
            <person name="Lipzen A."/>
            <person name="Mereny Z."/>
            <person name="Hegedus B."/>
            <person name="Baldrian P."/>
            <person name="Stursova M."/>
            <person name="Weitz H."/>
            <person name="Taylor A."/>
            <person name="Grigoriev I.V."/>
            <person name="Nagy L.G."/>
            <person name="Martin F."/>
            <person name="Kauserud H."/>
        </authorList>
    </citation>
    <scope>NUCLEOTIDE SEQUENCE</scope>
    <source>
        <strain evidence="2">CBHHK173m</strain>
    </source>
</reference>
<evidence type="ECO:0000313" key="2">
    <source>
        <dbReference type="EMBL" id="KAJ7100778.1"/>
    </source>
</evidence>
<dbReference type="AlphaFoldDB" id="A0AAD6UJA9"/>
<keyword evidence="3" id="KW-1185">Reference proteome</keyword>
<dbReference type="Proteomes" id="UP001222325">
    <property type="component" value="Unassembled WGS sequence"/>
</dbReference>
<proteinExistence type="predicted"/>
<gene>
    <name evidence="2" type="ORF">B0H15DRAFT_944067</name>
</gene>
<accession>A0AAD6UJA9</accession>
<evidence type="ECO:0000256" key="1">
    <source>
        <dbReference type="SAM" id="MobiDB-lite"/>
    </source>
</evidence>
<name>A0AAD6UJA9_9AGAR</name>
<evidence type="ECO:0000313" key="3">
    <source>
        <dbReference type="Proteomes" id="UP001222325"/>
    </source>
</evidence>
<dbReference type="EMBL" id="JARJCN010000005">
    <property type="protein sequence ID" value="KAJ7100778.1"/>
    <property type="molecule type" value="Genomic_DNA"/>
</dbReference>
<comment type="caution">
    <text evidence="2">The sequence shown here is derived from an EMBL/GenBank/DDBJ whole genome shotgun (WGS) entry which is preliminary data.</text>
</comment>
<sequence length="410" mass="42868">MPEPRPAVVERRGSLRTQKPSPQAAHAQHAADAGLPLRALYAERETRPAMQLVAGTRSASGVQTRVRRAAVALAVPRDRAHACAAGTGADEAPLPVVSPPRAARAQHAAGARLLLRALHAAGRVPETRLVAGTGGALGRADRRSACGVRLSCSQCRAVALPALARVGHAAGHGAPPQAVRAQHAANAWLPLRTLHAERARPALLEAHALYPVCRRAGAPATLRLPRSQSIPLASKSHCLEFSALAKQRTSSAIEFEPRVVCAATFTRGTLGRRAAVALALTLEPLAFTRVGKLVASCRRKQHTHSTPRMCGCLCVRCTRNAIRGLSRSTALGRADGRAVCGCSAHSAGRAQVATAWSTRRDSSARPAHCKCAAVPARAARGARAAFEPACRGCASAALAHAWVGHPVARE</sequence>